<keyword evidence="3 5" id="KW-0732">Signal</keyword>
<proteinExistence type="inferred from homology"/>
<evidence type="ECO:0000256" key="3">
    <source>
        <dbReference type="ARBA" id="ARBA00022729"/>
    </source>
</evidence>
<feature type="signal peptide" evidence="5">
    <location>
        <begin position="1"/>
        <end position="22"/>
    </location>
</feature>
<evidence type="ECO:0000256" key="1">
    <source>
        <dbReference type="ARBA" id="ARBA00010333"/>
    </source>
</evidence>
<dbReference type="SMART" id="SM00062">
    <property type="entry name" value="PBPb"/>
    <property type="match status" value="1"/>
</dbReference>
<dbReference type="InterPro" id="IPR051455">
    <property type="entry name" value="Bact_solute-bind_prot3"/>
</dbReference>
<reference evidence="8" key="1">
    <citation type="journal article" date="2019" name="Int. J. Syst. Evol. Microbiol.">
        <title>The Global Catalogue of Microorganisms (GCM) 10K type strain sequencing project: providing services to taxonomists for standard genome sequencing and annotation.</title>
        <authorList>
            <consortium name="The Broad Institute Genomics Platform"/>
            <consortium name="The Broad Institute Genome Sequencing Center for Infectious Disease"/>
            <person name="Wu L."/>
            <person name="Ma J."/>
        </authorList>
    </citation>
    <scope>NUCLEOTIDE SEQUENCE [LARGE SCALE GENOMIC DNA]</scope>
    <source>
        <strain evidence="8">JCM 13006</strain>
    </source>
</reference>
<dbReference type="Pfam" id="PF00497">
    <property type="entry name" value="SBP_bac_3"/>
    <property type="match status" value="1"/>
</dbReference>
<dbReference type="SUPFAM" id="SSF53850">
    <property type="entry name" value="Periplasmic binding protein-like II"/>
    <property type="match status" value="1"/>
</dbReference>
<evidence type="ECO:0000259" key="6">
    <source>
        <dbReference type="SMART" id="SM00062"/>
    </source>
</evidence>
<comment type="caution">
    <text evidence="7">The sequence shown here is derived from an EMBL/GenBank/DDBJ whole genome shotgun (WGS) entry which is preliminary data.</text>
</comment>
<evidence type="ECO:0000256" key="2">
    <source>
        <dbReference type="ARBA" id="ARBA00022448"/>
    </source>
</evidence>
<dbReference type="InterPro" id="IPR001638">
    <property type="entry name" value="Solute-binding_3/MltF_N"/>
</dbReference>
<evidence type="ECO:0000313" key="8">
    <source>
        <dbReference type="Proteomes" id="UP001501752"/>
    </source>
</evidence>
<organism evidence="7 8">
    <name type="scientific">Kitasatospora terrestris</name>
    <dbReference type="NCBI Taxonomy" id="258051"/>
    <lineage>
        <taxon>Bacteria</taxon>
        <taxon>Bacillati</taxon>
        <taxon>Actinomycetota</taxon>
        <taxon>Actinomycetes</taxon>
        <taxon>Kitasatosporales</taxon>
        <taxon>Streptomycetaceae</taxon>
        <taxon>Kitasatospora</taxon>
    </lineage>
</organism>
<dbReference type="InterPro" id="IPR018313">
    <property type="entry name" value="SBP_3_CS"/>
</dbReference>
<dbReference type="PROSITE" id="PS01039">
    <property type="entry name" value="SBP_BACTERIAL_3"/>
    <property type="match status" value="1"/>
</dbReference>
<dbReference type="CDD" id="cd13690">
    <property type="entry name" value="PBP2_GluB"/>
    <property type="match status" value="1"/>
</dbReference>
<keyword evidence="2" id="KW-0813">Transport</keyword>
<feature type="chain" id="PRO_5045516576" evidence="5">
    <location>
        <begin position="23"/>
        <end position="308"/>
    </location>
</feature>
<dbReference type="Gene3D" id="3.40.190.10">
    <property type="entry name" value="Periplasmic binding protein-like II"/>
    <property type="match status" value="2"/>
</dbReference>
<protein>
    <submittedName>
        <fullName evidence="7">Glutamate ABC transporter substrate-binding protein</fullName>
    </submittedName>
</protein>
<comment type="similarity">
    <text evidence="1 4">Belongs to the bacterial solute-binding protein 3 family.</text>
</comment>
<evidence type="ECO:0000256" key="4">
    <source>
        <dbReference type="RuleBase" id="RU003744"/>
    </source>
</evidence>
<gene>
    <name evidence="7" type="ORF">GCM10023235_52610</name>
</gene>
<feature type="domain" description="Solute-binding protein family 3/N-terminal" evidence="6">
    <location>
        <begin position="75"/>
        <end position="299"/>
    </location>
</feature>
<sequence>MRTVGARALVAAAVLGAGVLGAGTSQGAGGTRPAAVVEQAAEGALQADDNCDLAASLPPAKNVGAKIRKIRERGSLVVGVDQNSFNWGFRDPQSGRIEGFDIDLARAIAKSVLGDPNKVTLKALPTARRIDAIKAGEVDMVVRTMTITCDRKKEISFSVPYFRTSQQLAVPGSSTAKSFTEALRGKRVCAAENSSTHLELKRDSRGASEIRTTDNQLDCLVLMQLGEVDATFTDSALAASQLAQDRTMRLIPETVLPSYMGIGMNQADTDLVAWVNQVVAEWRADGGWRASYDHWLASTMGSPDGYLP</sequence>
<dbReference type="PANTHER" id="PTHR30085">
    <property type="entry name" value="AMINO ACID ABC TRANSPORTER PERMEASE"/>
    <property type="match status" value="1"/>
</dbReference>
<keyword evidence="8" id="KW-1185">Reference proteome</keyword>
<dbReference type="Proteomes" id="UP001501752">
    <property type="component" value="Unassembled WGS sequence"/>
</dbReference>
<evidence type="ECO:0000256" key="5">
    <source>
        <dbReference type="SAM" id="SignalP"/>
    </source>
</evidence>
<name>A0ABP9E4W8_9ACTN</name>
<dbReference type="PANTHER" id="PTHR30085:SF6">
    <property type="entry name" value="ABC TRANSPORTER GLUTAMINE-BINDING PROTEIN GLNH"/>
    <property type="match status" value="1"/>
</dbReference>
<evidence type="ECO:0000313" key="7">
    <source>
        <dbReference type="EMBL" id="GAA4867520.1"/>
    </source>
</evidence>
<accession>A0ABP9E4W8</accession>
<dbReference type="EMBL" id="BAABIS010000001">
    <property type="protein sequence ID" value="GAA4867520.1"/>
    <property type="molecule type" value="Genomic_DNA"/>
</dbReference>